<feature type="region of interest" description="Disordered" evidence="14">
    <location>
        <begin position="1332"/>
        <end position="1359"/>
    </location>
</feature>
<protein>
    <submittedName>
        <fullName evidence="17">Putative phosphatidylinositol (3 5) kinase</fullName>
    </submittedName>
</protein>
<dbReference type="GO" id="GO:0046854">
    <property type="term" value="P:phosphatidylinositol phosphate biosynthetic process"/>
    <property type="evidence" value="ECO:0007669"/>
    <property type="project" value="TreeGrafter"/>
</dbReference>
<gene>
    <name evidence="17" type="ORF">ABL78_6250</name>
</gene>
<evidence type="ECO:0000256" key="8">
    <source>
        <dbReference type="ARBA" id="ARBA00022771"/>
    </source>
</evidence>
<keyword evidence="10" id="KW-0862">Zinc</keyword>
<dbReference type="InterPro" id="IPR002498">
    <property type="entry name" value="PInositol-4-P-4/5-kinase_core"/>
</dbReference>
<keyword evidence="3" id="KW-0963">Cytoplasm</keyword>
<reference evidence="17 18" key="1">
    <citation type="journal article" date="2015" name="PLoS Pathog.">
        <title>Leptomonas seymouri: Adaptations to the Dixenous Life Cycle Analyzed by Genome Sequencing, Transcriptome Profiling and Co-infection with Leishmania donovani.</title>
        <authorList>
            <person name="Kraeva N."/>
            <person name="Butenko A."/>
            <person name="Hlavacova J."/>
            <person name="Kostygov A."/>
            <person name="Myskova J."/>
            <person name="Grybchuk D."/>
            <person name="Lestinova T."/>
            <person name="Votypka J."/>
            <person name="Volf P."/>
            <person name="Opperdoes F."/>
            <person name="Flegontov P."/>
            <person name="Lukes J."/>
            <person name="Yurchenko V."/>
        </authorList>
    </citation>
    <scope>NUCLEOTIDE SEQUENCE [LARGE SCALE GENOMIC DNA]</scope>
    <source>
        <strain evidence="17 18">ATCC 30220</strain>
    </source>
</reference>
<evidence type="ECO:0000259" key="15">
    <source>
        <dbReference type="PROSITE" id="PS50178"/>
    </source>
</evidence>
<dbReference type="GO" id="GO:0010008">
    <property type="term" value="C:endosome membrane"/>
    <property type="evidence" value="ECO:0007669"/>
    <property type="project" value="TreeGrafter"/>
</dbReference>
<evidence type="ECO:0000256" key="12">
    <source>
        <dbReference type="PROSITE-ProRule" id="PRU00091"/>
    </source>
</evidence>
<accession>A0A0N1PAZ0</accession>
<dbReference type="EMBL" id="LJSK01000238">
    <property type="protein sequence ID" value="KPI84704.1"/>
    <property type="molecule type" value="Genomic_DNA"/>
</dbReference>
<dbReference type="InterPro" id="IPR027483">
    <property type="entry name" value="PInositol-4-P-4/5-kinase_C_sf"/>
</dbReference>
<dbReference type="InterPro" id="IPR013083">
    <property type="entry name" value="Znf_RING/FYVE/PHD"/>
</dbReference>
<proteinExistence type="predicted"/>
<dbReference type="InterPro" id="IPR027409">
    <property type="entry name" value="GroEL-like_apical_dom_sf"/>
</dbReference>
<dbReference type="InterPro" id="IPR011011">
    <property type="entry name" value="Znf_FYVE_PHD"/>
</dbReference>
<dbReference type="InterPro" id="IPR044769">
    <property type="entry name" value="PIKfyve_PIPKc"/>
</dbReference>
<keyword evidence="13 17" id="KW-0418">Kinase</keyword>
<keyword evidence="18" id="KW-1185">Reference proteome</keyword>
<evidence type="ECO:0000256" key="14">
    <source>
        <dbReference type="SAM" id="MobiDB-lite"/>
    </source>
</evidence>
<dbReference type="PROSITE" id="PS50178">
    <property type="entry name" value="ZF_FYVE"/>
    <property type="match status" value="1"/>
</dbReference>
<dbReference type="SMART" id="SM00330">
    <property type="entry name" value="PIPKc"/>
    <property type="match status" value="1"/>
</dbReference>
<dbReference type="Proteomes" id="UP000038009">
    <property type="component" value="Unassembled WGS sequence"/>
</dbReference>
<comment type="caution">
    <text evidence="17">The sequence shown here is derived from an EMBL/GenBank/DDBJ whole genome shotgun (WGS) entry which is preliminary data.</text>
</comment>
<dbReference type="InterPro" id="IPR000306">
    <property type="entry name" value="Znf_FYVE"/>
</dbReference>
<dbReference type="PROSITE" id="PS51455">
    <property type="entry name" value="PIPK"/>
    <property type="match status" value="1"/>
</dbReference>
<dbReference type="CDD" id="cd17300">
    <property type="entry name" value="PIPKc_PIKfyve"/>
    <property type="match status" value="1"/>
</dbReference>
<dbReference type="PANTHER" id="PTHR45748:SF7">
    <property type="entry name" value="1-PHOSPHATIDYLINOSITOL 3-PHOSPHATE 5-KINASE-RELATED"/>
    <property type="match status" value="1"/>
</dbReference>
<feature type="compositionally biased region" description="Low complexity" evidence="14">
    <location>
        <begin position="1332"/>
        <end position="1344"/>
    </location>
</feature>
<dbReference type="SUPFAM" id="SSF57903">
    <property type="entry name" value="FYVE/PHD zinc finger"/>
    <property type="match status" value="1"/>
</dbReference>
<dbReference type="OrthoDB" id="158357at2759"/>
<keyword evidence="9" id="KW-0833">Ubl conjugation pathway</keyword>
<feature type="domain" description="FYVE-type" evidence="15">
    <location>
        <begin position="11"/>
        <end position="44"/>
    </location>
</feature>
<dbReference type="InterPro" id="IPR027484">
    <property type="entry name" value="PInositol-4-P-5-kinase_N"/>
</dbReference>
<evidence type="ECO:0000313" key="17">
    <source>
        <dbReference type="EMBL" id="KPI84704.1"/>
    </source>
</evidence>
<dbReference type="GO" id="GO:0000285">
    <property type="term" value="F:1-phosphatidylinositol-3-phosphate 5-kinase activity"/>
    <property type="evidence" value="ECO:0007669"/>
    <property type="project" value="InterPro"/>
</dbReference>
<evidence type="ECO:0000256" key="4">
    <source>
        <dbReference type="ARBA" id="ARBA00022679"/>
    </source>
</evidence>
<dbReference type="GO" id="GO:0005524">
    <property type="term" value="F:ATP binding"/>
    <property type="evidence" value="ECO:0007669"/>
    <property type="project" value="UniProtKB-UniRule"/>
</dbReference>
<dbReference type="Gene3D" id="3.30.800.10">
    <property type="entry name" value="Phosphatidylinositol Phosphate Kinase II Beta"/>
    <property type="match status" value="1"/>
</dbReference>
<evidence type="ECO:0000256" key="9">
    <source>
        <dbReference type="ARBA" id="ARBA00022786"/>
    </source>
</evidence>
<evidence type="ECO:0000256" key="13">
    <source>
        <dbReference type="PROSITE-ProRule" id="PRU00781"/>
    </source>
</evidence>
<dbReference type="OMA" id="EWAPRYF"/>
<feature type="domain" description="PIPK" evidence="16">
    <location>
        <begin position="1377"/>
        <end position="1740"/>
    </location>
</feature>
<dbReference type="FunFam" id="3.30.40.10:FF:000510">
    <property type="entry name" value="Phosphatidylinositol 3,5-kinase"/>
    <property type="match status" value="1"/>
</dbReference>
<feature type="region of interest" description="Disordered" evidence="14">
    <location>
        <begin position="127"/>
        <end position="159"/>
    </location>
</feature>
<evidence type="ECO:0000313" key="18">
    <source>
        <dbReference type="Proteomes" id="UP000038009"/>
    </source>
</evidence>
<dbReference type="GO" id="GO:0008270">
    <property type="term" value="F:zinc ion binding"/>
    <property type="evidence" value="ECO:0007669"/>
    <property type="project" value="UniProtKB-KW"/>
</dbReference>
<sequence length="1769" mass="190751">MPTDRSLWVEDRFALRCRGCSEKFTTFRRRHHCRRCGQVFCYECLHSAQHITTSQGLMSSLYEWLSPSPTRAPHSLPDTTAATALPCPSLQPLPVPSIAADEYVLAELSTRLCRRCAATILENVERESSAPRLEFRPSSNTNKATTSHPLATPPSPATAATAASLLSVSPPPTATPLREACETTLLARAASVGPLATGNAPTSTAGEAQQQSPPLQRDERACHRHHDCLGDAEERKHNEAWRVTRHEETAEEREVTYSIERVQHRVPASMAEWWANHQGLGKVKEQKRLSTSSERSGALLALTTPGAVVHELTGRISFNATFCVVTPKAPNAEVEHGADGACRGSAASHAEVHLSDEETEFLDACSVACTAHILSRIRSSLESSLPGSRADDLSKHLGAVAWHVVRHSVVALGATINEHVAMFCVSSPTLSPQCIIYPGLVCAQRLPSKRTMTACDRPRVLLLAGHLLYPVQPAEDLIDYVHSYSGYLDKLCQRLIIWGPDVIVVEGGMHHYLREKIEAEGHMRLLLHAGRHFLMQLSWCLHADIIADLQYVSVADLATTTPMGECARFEVIELAEEERFCAFSGFDGVCFHTLVFRGSGGLSAVRSSDHSSTSGADRGSATQHQWGVVMQLAREAITAAYHAAMQSHWVHTLLHYGANAPSSFVEDLATAVAVSTKTGTSTSCLTLNVGCQYPSNVLSACRSAGAASSLVRDTIVLNVVHMDHLFECSSATATVGGQIKNAIGTSSPSTSTAAAAANTTSTLMRPRSFDLMMDAYSPASHPSSAGVAHMELAPAFTSKLGNSALTQPSPTRAESAAANAYAVVQREVSLTFYSNDDDSLYTFLFSRCTAAEGQLLCLHGGHRVRVTSARAASGSPAVLSDGYDRRGNKLIGADGSSGHPGAAASTPHRAPNQALEEAQQAAFHLATMRRIAARTFAPEEATDATCINAWLASLRGYFSLQVCGEVADDRGTASAPAPEAPPIVDVRTPLCPPHLLNFSTGAFLEWVLYGWMPLLSASTPKRVRLVFTFHPDVCTSPALAPAGSIGSAGVVAAVHRDTVTLVIDPVPLLHIQYPAAVFPSPPALSVSGRQSEVSRMDAWYALHDAEELEQTLDCFHHSLKGLSDVIAPSLQEAPVAVDKHTDVLKAPLSQSNPLDTRATWLRQLCDQAKDAVEALRQSRTRGEVGVAVFLGPLRQRLIPTLMGDYRAWQAEARRTSAVKATPASLGMATSSRDGPDTAAAMHLSVDSGMLRRLEGCYFHPERAQWIRLGEPASLLAIALELLYRDTTGTPSAPPASPTTANDSIDLLHRGPLSAATGSAHVSFAVNTEASSVPSPVSSLAASSAHTARPSSTRHHQQLLSTPTLTRAEALDALRHCDRADADCPVSLPCSLRGYKPVLPLSKAGSAGGVASSISGGAASTVSAVVEASADGDELLITVEVLFPHAFAALHVLYTDGAPLDLPAALLRSRPHMTDGGKSQSRFFVTEDGRFLVKCVKPMELRYFHEWAPRYFARMAEQYSSSTTSTSSPSPQNLSPELSTLSKILGLYVVHVQGSRNRAATLSTLDDATSPQQQHYVRSLLPDGVHCFLVMEQLLFKRPVRETWDLKGSQRNRTTDPAAAVRLDVDLVQERLRHGDFFFCTPEAKSLLMDHLARDTQLLSSSGIMDYSLMAAVGSRATEDGRRTLYVGMIDFLHPYTSAKVLESKMKSGLDTVLGYGRRGPTIIDPSSYAARFVHWMKGYFSGVPDRLFPLTNVRLPEKRKEDNVDAVKD</sequence>
<dbReference type="Pfam" id="PF01504">
    <property type="entry name" value="PIP5K"/>
    <property type="match status" value="2"/>
</dbReference>
<evidence type="ECO:0000256" key="7">
    <source>
        <dbReference type="ARBA" id="ARBA00022753"/>
    </source>
</evidence>
<evidence type="ECO:0000256" key="1">
    <source>
        <dbReference type="ARBA" id="ARBA00004177"/>
    </source>
</evidence>
<comment type="subcellular location">
    <subcellularLocation>
        <location evidence="2">Cytoplasm</location>
    </subcellularLocation>
    <subcellularLocation>
        <location evidence="1">Endosome</location>
    </subcellularLocation>
</comment>
<name>A0A0N1PAZ0_LEPSE</name>
<keyword evidence="11 13" id="KW-0067">ATP-binding</keyword>
<evidence type="ECO:0000256" key="10">
    <source>
        <dbReference type="ARBA" id="ARBA00022833"/>
    </source>
</evidence>
<organism evidence="17 18">
    <name type="scientific">Leptomonas seymouri</name>
    <dbReference type="NCBI Taxonomy" id="5684"/>
    <lineage>
        <taxon>Eukaryota</taxon>
        <taxon>Discoba</taxon>
        <taxon>Euglenozoa</taxon>
        <taxon>Kinetoplastea</taxon>
        <taxon>Metakinetoplastina</taxon>
        <taxon>Trypanosomatida</taxon>
        <taxon>Trypanosomatidae</taxon>
        <taxon>Leishmaniinae</taxon>
        <taxon>Leptomonas</taxon>
    </lineage>
</organism>
<dbReference type="Pfam" id="PF01363">
    <property type="entry name" value="FYVE"/>
    <property type="match status" value="1"/>
</dbReference>
<evidence type="ECO:0000256" key="5">
    <source>
        <dbReference type="ARBA" id="ARBA00022723"/>
    </source>
</evidence>
<dbReference type="InterPro" id="IPR017455">
    <property type="entry name" value="Znf_FYVE-rel"/>
</dbReference>
<dbReference type="SUPFAM" id="SSF52029">
    <property type="entry name" value="GroEL apical domain-like"/>
    <property type="match status" value="1"/>
</dbReference>
<dbReference type="Gene3D" id="3.30.40.10">
    <property type="entry name" value="Zinc/RING finger domain, C3HC4 (zinc finger)"/>
    <property type="match status" value="1"/>
</dbReference>
<feature type="compositionally biased region" description="Polar residues" evidence="14">
    <location>
        <begin position="199"/>
        <end position="214"/>
    </location>
</feature>
<keyword evidence="4 13" id="KW-0808">Transferase</keyword>
<dbReference type="Gene3D" id="3.50.7.10">
    <property type="entry name" value="GroEL"/>
    <property type="match status" value="1"/>
</dbReference>
<feature type="region of interest" description="Disordered" evidence="14">
    <location>
        <begin position="194"/>
        <end position="219"/>
    </location>
</feature>
<evidence type="ECO:0000256" key="2">
    <source>
        <dbReference type="ARBA" id="ARBA00004496"/>
    </source>
</evidence>
<dbReference type="SUPFAM" id="SSF56104">
    <property type="entry name" value="SAICAR synthase-like"/>
    <property type="match status" value="1"/>
</dbReference>
<evidence type="ECO:0000256" key="6">
    <source>
        <dbReference type="ARBA" id="ARBA00022741"/>
    </source>
</evidence>
<keyword evidence="6 13" id="KW-0547">Nucleotide-binding</keyword>
<dbReference type="SMART" id="SM00064">
    <property type="entry name" value="FYVE"/>
    <property type="match status" value="1"/>
</dbReference>
<evidence type="ECO:0000256" key="3">
    <source>
        <dbReference type="ARBA" id="ARBA00022490"/>
    </source>
</evidence>
<dbReference type="PANTHER" id="PTHR45748">
    <property type="entry name" value="1-PHOSPHATIDYLINOSITOL 3-PHOSPHATE 5-KINASE-RELATED"/>
    <property type="match status" value="1"/>
</dbReference>
<dbReference type="VEuPathDB" id="TriTrypDB:Lsey_0238_0100"/>
<evidence type="ECO:0000256" key="11">
    <source>
        <dbReference type="ARBA" id="ARBA00022840"/>
    </source>
</evidence>
<keyword evidence="5" id="KW-0479">Metal-binding</keyword>
<evidence type="ECO:0000259" key="16">
    <source>
        <dbReference type="PROSITE" id="PS51455"/>
    </source>
</evidence>
<keyword evidence="7" id="KW-0967">Endosome</keyword>
<keyword evidence="8 12" id="KW-0863">Zinc-finger</keyword>
<dbReference type="Gene3D" id="3.30.810.10">
    <property type="entry name" value="2-Layer Sandwich"/>
    <property type="match status" value="1"/>
</dbReference>